<keyword evidence="1" id="KW-1133">Transmembrane helix</keyword>
<accession>A0A0M3DDX6</accession>
<reference evidence="2 3" key="1">
    <citation type="submission" date="2015-04" db="EMBL/GenBank/DDBJ databases">
        <title>Microcin producing Clostridium sp. JC272T.</title>
        <authorList>
            <person name="Jyothsna T."/>
            <person name="Sasikala C."/>
            <person name="Ramana C."/>
        </authorList>
    </citation>
    <scope>NUCLEOTIDE SEQUENCE [LARGE SCALE GENOMIC DNA]</scope>
    <source>
        <strain evidence="2 3">JC272</strain>
    </source>
</reference>
<evidence type="ECO:0000313" key="3">
    <source>
        <dbReference type="Proteomes" id="UP000034407"/>
    </source>
</evidence>
<feature type="transmembrane region" description="Helical" evidence="1">
    <location>
        <begin position="5"/>
        <end position="21"/>
    </location>
</feature>
<protein>
    <submittedName>
        <fullName evidence="2">Membrane protein</fullName>
    </submittedName>
</protein>
<dbReference type="AlphaFoldDB" id="A0A0M3DDX6"/>
<organism evidence="2 3">
    <name type="scientific">Paraclostridium benzoelyticum</name>
    <dbReference type="NCBI Taxonomy" id="1629550"/>
    <lineage>
        <taxon>Bacteria</taxon>
        <taxon>Bacillati</taxon>
        <taxon>Bacillota</taxon>
        <taxon>Clostridia</taxon>
        <taxon>Peptostreptococcales</taxon>
        <taxon>Peptostreptococcaceae</taxon>
        <taxon>Paraclostridium</taxon>
    </lineage>
</organism>
<keyword evidence="1" id="KW-0472">Membrane</keyword>
<proteinExistence type="predicted"/>
<feature type="transmembrane region" description="Helical" evidence="1">
    <location>
        <begin position="73"/>
        <end position="90"/>
    </location>
</feature>
<dbReference type="OrthoDB" id="1708005at2"/>
<evidence type="ECO:0000256" key="1">
    <source>
        <dbReference type="SAM" id="Phobius"/>
    </source>
</evidence>
<comment type="caution">
    <text evidence="2">The sequence shown here is derived from an EMBL/GenBank/DDBJ whole genome shotgun (WGS) entry which is preliminary data.</text>
</comment>
<dbReference type="RefSeq" id="WP_046823463.1">
    <property type="nucleotide sequence ID" value="NZ_LBBT01000238.1"/>
</dbReference>
<sequence length="163" mass="18839">MSKRIAYTGILLSLNIILLILSNIIPINTLFFMGAASFIVSIVIIEYGGKYGAIFSIASILLSFFIIQNKAQWIFYVFTFGIYGIVKYLIEKNQRVYIELVLKIAFANLIAVLLYIILKAFIFIPMNLFTVIGFEIGFIVYDYVYTLFIEYYDVKIKKIIKFK</sequence>
<feature type="transmembrane region" description="Helical" evidence="1">
    <location>
        <begin position="128"/>
        <end position="152"/>
    </location>
</feature>
<name>A0A0M3DDX6_9FIRM</name>
<keyword evidence="1" id="KW-0812">Transmembrane</keyword>
<dbReference type="EMBL" id="LBBT01000238">
    <property type="protein sequence ID" value="KKY00860.1"/>
    <property type="molecule type" value="Genomic_DNA"/>
</dbReference>
<dbReference type="PATRIC" id="fig|1629550.3.peg.1825"/>
<dbReference type="Proteomes" id="UP000034407">
    <property type="component" value="Unassembled WGS sequence"/>
</dbReference>
<feature type="transmembrane region" description="Helical" evidence="1">
    <location>
        <begin position="102"/>
        <end position="122"/>
    </location>
</feature>
<evidence type="ECO:0000313" key="2">
    <source>
        <dbReference type="EMBL" id="KKY00860.1"/>
    </source>
</evidence>
<keyword evidence="3" id="KW-1185">Reference proteome</keyword>
<gene>
    <name evidence="2" type="ORF">VN21_11810</name>
</gene>